<name>A0A0A9CIU5_ARUDO</name>
<organism evidence="1">
    <name type="scientific">Arundo donax</name>
    <name type="common">Giant reed</name>
    <name type="synonym">Donax arundinaceus</name>
    <dbReference type="NCBI Taxonomy" id="35708"/>
    <lineage>
        <taxon>Eukaryota</taxon>
        <taxon>Viridiplantae</taxon>
        <taxon>Streptophyta</taxon>
        <taxon>Embryophyta</taxon>
        <taxon>Tracheophyta</taxon>
        <taxon>Spermatophyta</taxon>
        <taxon>Magnoliopsida</taxon>
        <taxon>Liliopsida</taxon>
        <taxon>Poales</taxon>
        <taxon>Poaceae</taxon>
        <taxon>PACMAD clade</taxon>
        <taxon>Arundinoideae</taxon>
        <taxon>Arundineae</taxon>
        <taxon>Arundo</taxon>
    </lineage>
</organism>
<evidence type="ECO:0000313" key="1">
    <source>
        <dbReference type="EMBL" id="JAD71447.1"/>
    </source>
</evidence>
<dbReference type="AlphaFoldDB" id="A0A0A9CIU5"/>
<dbReference type="EMBL" id="GBRH01226448">
    <property type="protein sequence ID" value="JAD71447.1"/>
    <property type="molecule type" value="Transcribed_RNA"/>
</dbReference>
<reference evidence="1" key="2">
    <citation type="journal article" date="2015" name="Data Brief">
        <title>Shoot transcriptome of the giant reed, Arundo donax.</title>
        <authorList>
            <person name="Barrero R.A."/>
            <person name="Guerrero F.D."/>
            <person name="Moolhuijzen P."/>
            <person name="Goolsby J.A."/>
            <person name="Tidwell J."/>
            <person name="Bellgard S.E."/>
            <person name="Bellgard M.I."/>
        </authorList>
    </citation>
    <scope>NUCLEOTIDE SEQUENCE</scope>
    <source>
        <tissue evidence="1">Shoot tissue taken approximately 20 cm above the soil surface</tissue>
    </source>
</reference>
<accession>A0A0A9CIU5</accession>
<reference evidence="1" key="1">
    <citation type="submission" date="2014-09" db="EMBL/GenBank/DDBJ databases">
        <authorList>
            <person name="Magalhaes I.L.F."/>
            <person name="Oliveira U."/>
            <person name="Santos F.R."/>
            <person name="Vidigal T.H.D.A."/>
            <person name="Brescovit A.D."/>
            <person name="Santos A.J."/>
        </authorList>
    </citation>
    <scope>NUCLEOTIDE SEQUENCE</scope>
    <source>
        <tissue evidence="1">Shoot tissue taken approximately 20 cm above the soil surface</tissue>
    </source>
</reference>
<protein>
    <submittedName>
        <fullName evidence="1">Uncharacterized protein</fullName>
    </submittedName>
</protein>
<sequence>MILHRYTILLHRWFHQKLHENLLSANRHLADTKALSPGPAPLSPPIP</sequence>
<proteinExistence type="predicted"/>